<dbReference type="EMBL" id="LVVM01002510">
    <property type="protein sequence ID" value="OJA16579.1"/>
    <property type="molecule type" value="Genomic_DNA"/>
</dbReference>
<feature type="transmembrane region" description="Helical" evidence="1">
    <location>
        <begin position="109"/>
        <end position="133"/>
    </location>
</feature>
<dbReference type="STRING" id="180088.A0A1J8Q9C9"/>
<reference evidence="3 4" key="1">
    <citation type="submission" date="2016-03" db="EMBL/GenBank/DDBJ databases">
        <title>Comparative genomics of the ectomycorrhizal sister species Rhizopogon vinicolor and Rhizopogon vesiculosus (Basidiomycota: Boletales) reveals a divergence of the mating type B locus.</title>
        <authorList>
            <person name="Mujic A.B."/>
            <person name="Kuo A."/>
            <person name="Tritt A."/>
            <person name="Lipzen A."/>
            <person name="Chen C."/>
            <person name="Johnson J."/>
            <person name="Sharma A."/>
            <person name="Barry K."/>
            <person name="Grigoriev I.V."/>
            <person name="Spatafora J.W."/>
        </authorList>
    </citation>
    <scope>NUCLEOTIDE SEQUENCE [LARGE SCALE GENOMIC DNA]</scope>
    <source>
        <strain evidence="3 4">AM-OR11-056</strain>
    </source>
</reference>
<feature type="transmembrane region" description="Helical" evidence="1">
    <location>
        <begin position="12"/>
        <end position="30"/>
    </location>
</feature>
<dbReference type="OrthoDB" id="3206554at2759"/>
<dbReference type="PANTHER" id="PTHR40465">
    <property type="entry name" value="CHROMOSOME 1, WHOLE GENOME SHOTGUN SEQUENCE"/>
    <property type="match status" value="1"/>
</dbReference>
<dbReference type="InterPro" id="IPR045339">
    <property type="entry name" value="DUF6534"/>
</dbReference>
<accession>A0A1J8Q9C9</accession>
<evidence type="ECO:0000256" key="1">
    <source>
        <dbReference type="SAM" id="Phobius"/>
    </source>
</evidence>
<dbReference type="Pfam" id="PF20152">
    <property type="entry name" value="DUF6534"/>
    <property type="match status" value="1"/>
</dbReference>
<protein>
    <recommendedName>
        <fullName evidence="2">DUF6534 domain-containing protein</fullName>
    </recommendedName>
</protein>
<evidence type="ECO:0000313" key="3">
    <source>
        <dbReference type="EMBL" id="OJA16579.1"/>
    </source>
</evidence>
<dbReference type="Proteomes" id="UP000183567">
    <property type="component" value="Unassembled WGS sequence"/>
</dbReference>
<dbReference type="AlphaFoldDB" id="A0A1J8Q9C9"/>
<feature type="transmembrane region" description="Helical" evidence="1">
    <location>
        <begin position="42"/>
        <end position="62"/>
    </location>
</feature>
<keyword evidence="1" id="KW-0472">Membrane</keyword>
<keyword evidence="1" id="KW-1133">Transmembrane helix</keyword>
<name>A0A1J8Q9C9_9AGAM</name>
<keyword evidence="1" id="KW-0812">Transmembrane</keyword>
<sequence>MEIRLLDLCHSAFVAIALWDSIIVSFGDFSKLDHIPWSVGPAVELTALITFLTQSFFAYRIYRLMNKKLAVVIPIVILAFCRLVAASVTMGEMISLESYAEFSLPFTGWIFALGLTLSAIVDIMITTSLCYFLRKNRTTITKLTNGYPSNRTIHVIDTLTFWTIQNGSITCAGAIASLLCWKGMPQNRIFLGLHFAVAKFYANSLLATLNARQQIRDARQYGSPDNRPLPVFSPEDFGNIPRTLRSPYGYSTWLDPRQLRAGDLKHGQPIQVNVERVVDSKYDDDGIKLEEPRSHTDCDSAV</sequence>
<comment type="caution">
    <text evidence="3">The sequence shown here is derived from an EMBL/GenBank/DDBJ whole genome shotgun (WGS) entry which is preliminary data.</text>
</comment>
<feature type="domain" description="DUF6534" evidence="2">
    <location>
        <begin position="118"/>
        <end position="213"/>
    </location>
</feature>
<organism evidence="3 4">
    <name type="scientific">Rhizopogon vesiculosus</name>
    <dbReference type="NCBI Taxonomy" id="180088"/>
    <lineage>
        <taxon>Eukaryota</taxon>
        <taxon>Fungi</taxon>
        <taxon>Dikarya</taxon>
        <taxon>Basidiomycota</taxon>
        <taxon>Agaricomycotina</taxon>
        <taxon>Agaricomycetes</taxon>
        <taxon>Agaricomycetidae</taxon>
        <taxon>Boletales</taxon>
        <taxon>Suillineae</taxon>
        <taxon>Rhizopogonaceae</taxon>
        <taxon>Rhizopogon</taxon>
    </lineage>
</organism>
<gene>
    <name evidence="3" type="ORF">AZE42_03831</name>
</gene>
<proteinExistence type="predicted"/>
<keyword evidence="4" id="KW-1185">Reference proteome</keyword>
<evidence type="ECO:0000259" key="2">
    <source>
        <dbReference type="Pfam" id="PF20152"/>
    </source>
</evidence>
<evidence type="ECO:0000313" key="4">
    <source>
        <dbReference type="Proteomes" id="UP000183567"/>
    </source>
</evidence>
<dbReference type="PANTHER" id="PTHR40465:SF1">
    <property type="entry name" value="DUF6534 DOMAIN-CONTAINING PROTEIN"/>
    <property type="match status" value="1"/>
</dbReference>
<feature type="transmembrane region" description="Helical" evidence="1">
    <location>
        <begin position="69"/>
        <end position="89"/>
    </location>
</feature>